<sequence>MDWKTPWRIQGWSSSSWTSCPQSGAVSTRRRVRCLCSCLTSLPSPIRSCSRAPARAPWTSRCRREG</sequence>
<dbReference type="AlphaFoldDB" id="A0A8D0P350"/>
<dbReference type="Proteomes" id="UP000694726">
    <property type="component" value="Unplaced"/>
</dbReference>
<gene>
    <name evidence="1" type="primary">XPO7</name>
</gene>
<evidence type="ECO:0000313" key="1">
    <source>
        <dbReference type="Ensembl" id="ENSSSCP00015027438.1"/>
    </source>
</evidence>
<organism evidence="1 2">
    <name type="scientific">Sus scrofa</name>
    <name type="common">Pig</name>
    <dbReference type="NCBI Taxonomy" id="9823"/>
    <lineage>
        <taxon>Eukaryota</taxon>
        <taxon>Metazoa</taxon>
        <taxon>Chordata</taxon>
        <taxon>Craniata</taxon>
        <taxon>Vertebrata</taxon>
        <taxon>Euteleostomi</taxon>
        <taxon>Mammalia</taxon>
        <taxon>Eutheria</taxon>
        <taxon>Laurasiatheria</taxon>
        <taxon>Artiodactyla</taxon>
        <taxon>Suina</taxon>
        <taxon>Suidae</taxon>
        <taxon>Sus</taxon>
    </lineage>
</organism>
<reference evidence="1" key="1">
    <citation type="submission" date="2025-08" db="UniProtKB">
        <authorList>
            <consortium name="Ensembl"/>
        </authorList>
    </citation>
    <scope>IDENTIFICATION</scope>
</reference>
<dbReference type="Ensembl" id="ENSSSCT00015068529.1">
    <property type="protein sequence ID" value="ENSSSCP00015027438.1"/>
    <property type="gene ID" value="ENSSSCG00015051107.1"/>
</dbReference>
<proteinExistence type="predicted"/>
<evidence type="ECO:0000313" key="2">
    <source>
        <dbReference type="Proteomes" id="UP000694726"/>
    </source>
</evidence>
<name>A0A8D0P350_PIG</name>
<accession>A0A8D0P350</accession>
<dbReference type="PROSITE" id="PS51257">
    <property type="entry name" value="PROKAR_LIPOPROTEIN"/>
    <property type="match status" value="1"/>
</dbReference>
<protein>
    <submittedName>
        <fullName evidence="1">Exportin 7</fullName>
    </submittedName>
</protein>